<evidence type="ECO:0000259" key="5">
    <source>
        <dbReference type="PROSITE" id="PS51078"/>
    </source>
</evidence>
<dbReference type="SUPFAM" id="SSF46785">
    <property type="entry name" value="Winged helix' DNA-binding domain"/>
    <property type="match status" value="1"/>
</dbReference>
<evidence type="ECO:0000313" key="6">
    <source>
        <dbReference type="EMBL" id="NEK95231.1"/>
    </source>
</evidence>
<dbReference type="EMBL" id="JAAGWB010000041">
    <property type="protein sequence ID" value="NEN52119.1"/>
    <property type="molecule type" value="Genomic_DNA"/>
</dbReference>
<dbReference type="InterPro" id="IPR036388">
    <property type="entry name" value="WH-like_DNA-bd_sf"/>
</dbReference>
<feature type="domain" description="HTH iclR-type" evidence="4">
    <location>
        <begin position="16"/>
        <end position="77"/>
    </location>
</feature>
<keyword evidence="2" id="KW-0238">DNA-binding</keyword>
<dbReference type="SMART" id="SM00346">
    <property type="entry name" value="HTH_ICLR"/>
    <property type="match status" value="1"/>
</dbReference>
<evidence type="ECO:0000256" key="3">
    <source>
        <dbReference type="ARBA" id="ARBA00023163"/>
    </source>
</evidence>
<comment type="caution">
    <text evidence="6">The sequence shown here is derived from an EMBL/GenBank/DDBJ whole genome shotgun (WGS) entry which is preliminary data.</text>
</comment>
<evidence type="ECO:0000313" key="7">
    <source>
        <dbReference type="EMBL" id="NEN52119.1"/>
    </source>
</evidence>
<dbReference type="InterPro" id="IPR005471">
    <property type="entry name" value="Tscrpt_reg_IclR_N"/>
</dbReference>
<feature type="domain" description="IclR-ED" evidence="5">
    <location>
        <begin position="78"/>
        <end position="259"/>
    </location>
</feature>
<dbReference type="SUPFAM" id="SSF55781">
    <property type="entry name" value="GAF domain-like"/>
    <property type="match status" value="1"/>
</dbReference>
<dbReference type="PROSITE" id="PS51078">
    <property type="entry name" value="ICLR_ED"/>
    <property type="match status" value="1"/>
</dbReference>
<sequence length="259" mass="28534">MLPRAPSYGSTPQYPIESVDNALQVLLLLGESPSLRLTDVSRYLGVASSTAHRLLAMLQYRGFVRQDAATRGYVPGPTLDGLAFGVLRRLDVRNRARPVLERLNADLEETVHLGRLEGNEVHFIDSLESGRALRVVGRLGRSMPAHCTSTGKALLSELPEDQVLRLFPEEELPRLTANSIGTRTALLRELAQIRRRGYARSLEEAEEGVSSVAVPLHSTQSPRLAINVSVPASRMTDMMQDAVIGRLQKSAEELDHLLL</sequence>
<proteinExistence type="predicted"/>
<evidence type="ECO:0000256" key="1">
    <source>
        <dbReference type="ARBA" id="ARBA00023015"/>
    </source>
</evidence>
<dbReference type="GO" id="GO:0045892">
    <property type="term" value="P:negative regulation of DNA-templated transcription"/>
    <property type="evidence" value="ECO:0007669"/>
    <property type="project" value="TreeGrafter"/>
</dbReference>
<keyword evidence="1" id="KW-0805">Transcription regulation</keyword>
<reference evidence="6 8" key="1">
    <citation type="submission" date="2020-01" db="EMBL/GenBank/DDBJ databases">
        <title>the WGS Modestobacter muralis CPCC 204518.</title>
        <authorList>
            <person name="Jiang Z."/>
        </authorList>
    </citation>
    <scope>NUCLEOTIDE SEQUENCE [LARGE SCALE GENOMIC DNA]</scope>
    <source>
        <strain evidence="6 8">DSM 100205</strain>
    </source>
</reference>
<dbReference type="Gene3D" id="3.30.450.40">
    <property type="match status" value="1"/>
</dbReference>
<dbReference type="InterPro" id="IPR036390">
    <property type="entry name" value="WH_DNA-bd_sf"/>
</dbReference>
<evidence type="ECO:0000313" key="9">
    <source>
        <dbReference type="Proteomes" id="UP000471152"/>
    </source>
</evidence>
<organism evidence="6 8">
    <name type="scientific">Modestobacter muralis</name>
    <dbReference type="NCBI Taxonomy" id="1608614"/>
    <lineage>
        <taxon>Bacteria</taxon>
        <taxon>Bacillati</taxon>
        <taxon>Actinomycetota</taxon>
        <taxon>Actinomycetes</taxon>
        <taxon>Geodermatophilales</taxon>
        <taxon>Geodermatophilaceae</taxon>
        <taxon>Modestobacter</taxon>
    </lineage>
</organism>
<dbReference type="InterPro" id="IPR029016">
    <property type="entry name" value="GAF-like_dom_sf"/>
</dbReference>
<dbReference type="InterPro" id="IPR050707">
    <property type="entry name" value="HTH_MetabolicPath_Reg"/>
</dbReference>
<dbReference type="PANTHER" id="PTHR30136:SF24">
    <property type="entry name" value="HTH-TYPE TRANSCRIPTIONAL REPRESSOR ALLR"/>
    <property type="match status" value="1"/>
</dbReference>
<dbReference type="InterPro" id="IPR014757">
    <property type="entry name" value="Tscrpt_reg_IclR_C"/>
</dbReference>
<keyword evidence="3" id="KW-0804">Transcription</keyword>
<dbReference type="Pfam" id="PF01614">
    <property type="entry name" value="IclR_C"/>
    <property type="match status" value="1"/>
</dbReference>
<gene>
    <name evidence="7" type="ORF">G3R41_14450</name>
    <name evidence="6" type="ORF">GCU67_13800</name>
</gene>
<evidence type="ECO:0000313" key="8">
    <source>
        <dbReference type="Proteomes" id="UP000468828"/>
    </source>
</evidence>
<dbReference type="Proteomes" id="UP000468828">
    <property type="component" value="Unassembled WGS sequence"/>
</dbReference>
<dbReference type="Gene3D" id="1.10.10.10">
    <property type="entry name" value="Winged helix-like DNA-binding domain superfamily/Winged helix DNA-binding domain"/>
    <property type="match status" value="1"/>
</dbReference>
<keyword evidence="8" id="KW-1185">Reference proteome</keyword>
<dbReference type="GO" id="GO:0003700">
    <property type="term" value="F:DNA-binding transcription factor activity"/>
    <property type="evidence" value="ECO:0007669"/>
    <property type="project" value="TreeGrafter"/>
</dbReference>
<dbReference type="AlphaFoldDB" id="A0A6P0EU51"/>
<dbReference type="Proteomes" id="UP000471152">
    <property type="component" value="Unassembled WGS sequence"/>
</dbReference>
<dbReference type="PANTHER" id="PTHR30136">
    <property type="entry name" value="HELIX-TURN-HELIX TRANSCRIPTIONAL REGULATOR, ICLR FAMILY"/>
    <property type="match status" value="1"/>
</dbReference>
<evidence type="ECO:0000259" key="4">
    <source>
        <dbReference type="PROSITE" id="PS51077"/>
    </source>
</evidence>
<protein>
    <submittedName>
        <fullName evidence="6">IclR family transcriptional regulator</fullName>
    </submittedName>
</protein>
<dbReference type="Pfam" id="PF09339">
    <property type="entry name" value="HTH_IclR"/>
    <property type="match status" value="1"/>
</dbReference>
<name>A0A6P0EU51_9ACTN</name>
<reference evidence="7 9" key="2">
    <citation type="submission" date="2020-02" db="EMBL/GenBank/DDBJ databases">
        <title>The WGS of Modestobacter muralis DSM 100205.</title>
        <authorList>
            <person name="Jiang Z."/>
        </authorList>
    </citation>
    <scope>NUCLEOTIDE SEQUENCE [LARGE SCALE GENOMIC DNA]</scope>
    <source>
        <strain evidence="7 9">DSM 100205</strain>
    </source>
</reference>
<dbReference type="PROSITE" id="PS51077">
    <property type="entry name" value="HTH_ICLR"/>
    <property type="match status" value="1"/>
</dbReference>
<dbReference type="EMBL" id="JAAGWH010000039">
    <property type="protein sequence ID" value="NEK95231.1"/>
    <property type="molecule type" value="Genomic_DNA"/>
</dbReference>
<dbReference type="GO" id="GO:0003677">
    <property type="term" value="F:DNA binding"/>
    <property type="evidence" value="ECO:0007669"/>
    <property type="project" value="UniProtKB-KW"/>
</dbReference>
<evidence type="ECO:0000256" key="2">
    <source>
        <dbReference type="ARBA" id="ARBA00023125"/>
    </source>
</evidence>
<accession>A0A6P0EU51</accession>